<dbReference type="SUPFAM" id="SSF55383">
    <property type="entry name" value="Copper amine oxidase, domain N"/>
    <property type="match status" value="2"/>
</dbReference>
<proteinExistence type="predicted"/>
<feature type="chain" id="PRO_5046824462" description="Copper amine oxidase-like N-terminal domain-containing protein" evidence="1">
    <location>
        <begin position="25"/>
        <end position="337"/>
    </location>
</feature>
<dbReference type="Proteomes" id="UP001242811">
    <property type="component" value="Unassembled WGS sequence"/>
</dbReference>
<gene>
    <name evidence="3" type="ORF">QOZ95_001393</name>
</gene>
<keyword evidence="1" id="KW-0732">Signal</keyword>
<evidence type="ECO:0000259" key="2">
    <source>
        <dbReference type="Pfam" id="PF07833"/>
    </source>
</evidence>
<name>A0ABU0KUW5_9BACL</name>
<reference evidence="3 4" key="1">
    <citation type="submission" date="2023-07" db="EMBL/GenBank/DDBJ databases">
        <title>Genomic Encyclopedia of Type Strains, Phase IV (KMG-IV): sequencing the most valuable type-strain genomes for metagenomic binning, comparative biology and taxonomic classification.</title>
        <authorList>
            <person name="Goeker M."/>
        </authorList>
    </citation>
    <scope>NUCLEOTIDE SEQUENCE [LARGE SCALE GENOMIC DNA]</scope>
    <source>
        <strain evidence="3 4">DSM 14914</strain>
    </source>
</reference>
<dbReference type="Gene3D" id="3.30.457.10">
    <property type="entry name" value="Copper amine oxidase-like, N-terminal domain"/>
    <property type="match status" value="1"/>
</dbReference>
<dbReference type="InterPro" id="IPR036582">
    <property type="entry name" value="Mao_N_sf"/>
</dbReference>
<dbReference type="RefSeq" id="WP_152381751.1">
    <property type="nucleotide sequence ID" value="NZ_CP045298.1"/>
</dbReference>
<sequence>MKLKRGRFQRLLAALFTLSLLLTAMQQGIVEAAGQGDTVTPSTQSTQVTNVVVNGQPLNAKTKPMLINGKLMVPLKPFAEAVGATYQWDVKKKLVTLKKWAEPVQLKERSRKNEQRLTYEVSGKEVYIPLRDVSVDLGYTLEKTNAQIQVQPPIHGAIKKQIYEGDLVTARDAFIRLSGYSVHPYIEAHFPNTELLSSVYMFPQGEALRYFTVNGDVLSLVEVKDGFPLVTYQGYVGAPFGKEFTMEYDPLELFLKNKAKNQWGAYPKLNKPLVYEFTTGWGDSSTTYYGRITIDHKEELLGTAGDPVTGLPTDTKQIMKAFKLPWESRTDAQQALE</sequence>
<dbReference type="InterPro" id="IPR012854">
    <property type="entry name" value="Cu_amine_oxidase-like_N"/>
</dbReference>
<accession>A0ABU0KUW5</accession>
<evidence type="ECO:0000256" key="1">
    <source>
        <dbReference type="SAM" id="SignalP"/>
    </source>
</evidence>
<comment type="caution">
    <text evidence="3">The sequence shown here is derived from an EMBL/GenBank/DDBJ whole genome shotgun (WGS) entry which is preliminary data.</text>
</comment>
<evidence type="ECO:0000313" key="3">
    <source>
        <dbReference type="EMBL" id="MDQ0493235.1"/>
    </source>
</evidence>
<keyword evidence="4" id="KW-1185">Reference proteome</keyword>
<dbReference type="EMBL" id="JAUSWA010000006">
    <property type="protein sequence ID" value="MDQ0493235.1"/>
    <property type="molecule type" value="Genomic_DNA"/>
</dbReference>
<protein>
    <recommendedName>
        <fullName evidence="2">Copper amine oxidase-like N-terminal domain-containing protein</fullName>
    </recommendedName>
</protein>
<organism evidence="3 4">
    <name type="scientific">Paenibacillus brasilensis</name>
    <dbReference type="NCBI Taxonomy" id="128574"/>
    <lineage>
        <taxon>Bacteria</taxon>
        <taxon>Bacillati</taxon>
        <taxon>Bacillota</taxon>
        <taxon>Bacilli</taxon>
        <taxon>Bacillales</taxon>
        <taxon>Paenibacillaceae</taxon>
        <taxon>Paenibacillus</taxon>
    </lineage>
</organism>
<dbReference type="Pfam" id="PF07833">
    <property type="entry name" value="Cu_amine_oxidN1"/>
    <property type="match status" value="1"/>
</dbReference>
<feature type="domain" description="Copper amine oxidase-like N-terminal" evidence="2">
    <location>
        <begin position="52"/>
        <end position="150"/>
    </location>
</feature>
<feature type="signal peptide" evidence="1">
    <location>
        <begin position="1"/>
        <end position="24"/>
    </location>
</feature>
<evidence type="ECO:0000313" key="4">
    <source>
        <dbReference type="Proteomes" id="UP001242811"/>
    </source>
</evidence>